<dbReference type="EMBL" id="MT142465">
    <property type="protein sequence ID" value="QJA81615.1"/>
    <property type="molecule type" value="Genomic_DNA"/>
</dbReference>
<reference evidence="3" key="1">
    <citation type="submission" date="2020-03" db="EMBL/GenBank/DDBJ databases">
        <title>The deep terrestrial virosphere.</title>
        <authorList>
            <person name="Holmfeldt K."/>
            <person name="Nilsson E."/>
            <person name="Simone D."/>
            <person name="Lopez-Fernandez M."/>
            <person name="Wu X."/>
            <person name="de Brujin I."/>
            <person name="Lundin D."/>
            <person name="Andersson A."/>
            <person name="Bertilsson S."/>
            <person name="Dopson M."/>
        </authorList>
    </citation>
    <scope>NUCLEOTIDE SEQUENCE</scope>
    <source>
        <strain evidence="2">MM415A00504</strain>
        <strain evidence="3">MM415B02169</strain>
    </source>
</reference>
<protein>
    <submittedName>
        <fullName evidence="3">Uncharacterized protein</fullName>
    </submittedName>
</protein>
<keyword evidence="1" id="KW-0472">Membrane</keyword>
<feature type="transmembrane region" description="Helical" evidence="1">
    <location>
        <begin position="28"/>
        <end position="51"/>
    </location>
</feature>
<keyword evidence="1" id="KW-1133">Transmembrane helix</keyword>
<name>A0A6M3KUJ0_9ZZZZ</name>
<accession>A0A6M3KUJ0</accession>
<evidence type="ECO:0000256" key="1">
    <source>
        <dbReference type="SAM" id="Phobius"/>
    </source>
</evidence>
<evidence type="ECO:0000313" key="3">
    <source>
        <dbReference type="EMBL" id="QJA85833.1"/>
    </source>
</evidence>
<dbReference type="AlphaFoldDB" id="A0A6M3KUJ0"/>
<gene>
    <name evidence="2" type="ORF">MM415A00504_0015</name>
    <name evidence="3" type="ORF">MM415B02169_0005</name>
</gene>
<organism evidence="3">
    <name type="scientific">viral metagenome</name>
    <dbReference type="NCBI Taxonomy" id="1070528"/>
    <lineage>
        <taxon>unclassified sequences</taxon>
        <taxon>metagenomes</taxon>
        <taxon>organismal metagenomes</taxon>
    </lineage>
</organism>
<keyword evidence="1" id="KW-0812">Transmembrane</keyword>
<proteinExistence type="predicted"/>
<sequence length="55" mass="5952">MRYLIAYTALAAGLRLMGVPIPWWVICGPAALIAAATTGLLLLELVLYAIIRPKE</sequence>
<dbReference type="EMBL" id="MT142598">
    <property type="protein sequence ID" value="QJA85833.1"/>
    <property type="molecule type" value="Genomic_DNA"/>
</dbReference>
<evidence type="ECO:0000313" key="2">
    <source>
        <dbReference type="EMBL" id="QJA81615.1"/>
    </source>
</evidence>